<dbReference type="OrthoDB" id="7491719at2759"/>
<evidence type="ECO:0000313" key="3">
    <source>
        <dbReference type="Proteomes" id="UP000838756"/>
    </source>
</evidence>
<sequence>MLYRQLFSNKIRLFSTHDEFSTKKRIQIGHSGRPPISRPGALKQETSRLLLRRIPCNLKNGVATPTPGYDYLNTVELTTGVRSRRAPTSARDRAPTLSQNIRQGSYTCLISRLVTQWDTFPWRLVRHKTPTRRNNSSTIEPPCARTQVWSVPLLRRESPKCIAHTYMALPLQSEVGLPHAWFLALKSPRTRVHPALCRRTASLTELRKSSNSASVWLGEKYTPTMVYGVCRGGVPGLWLRDLLSRVGRCEPALLVETTTTEPRMSPTQPAADYSSRS</sequence>
<gene>
    <name evidence="2" type="primary">jg19150</name>
    <name evidence="2" type="ORF">PAEG_LOCUS4506</name>
</gene>
<feature type="region of interest" description="Disordered" evidence="1">
    <location>
        <begin position="257"/>
        <end position="277"/>
    </location>
</feature>
<accession>A0A8S4QUG3</accession>
<evidence type="ECO:0000256" key="1">
    <source>
        <dbReference type="SAM" id="MobiDB-lite"/>
    </source>
</evidence>
<comment type="caution">
    <text evidence="2">The sequence shown here is derived from an EMBL/GenBank/DDBJ whole genome shotgun (WGS) entry which is preliminary data.</text>
</comment>
<reference evidence="2" key="1">
    <citation type="submission" date="2022-03" db="EMBL/GenBank/DDBJ databases">
        <authorList>
            <person name="Lindestad O."/>
        </authorList>
    </citation>
    <scope>NUCLEOTIDE SEQUENCE</scope>
</reference>
<name>A0A8S4QUG3_9NEOP</name>
<proteinExistence type="predicted"/>
<dbReference type="AlphaFoldDB" id="A0A8S4QUG3"/>
<organism evidence="2 3">
    <name type="scientific">Pararge aegeria aegeria</name>
    <dbReference type="NCBI Taxonomy" id="348720"/>
    <lineage>
        <taxon>Eukaryota</taxon>
        <taxon>Metazoa</taxon>
        <taxon>Ecdysozoa</taxon>
        <taxon>Arthropoda</taxon>
        <taxon>Hexapoda</taxon>
        <taxon>Insecta</taxon>
        <taxon>Pterygota</taxon>
        <taxon>Neoptera</taxon>
        <taxon>Endopterygota</taxon>
        <taxon>Lepidoptera</taxon>
        <taxon>Glossata</taxon>
        <taxon>Ditrysia</taxon>
        <taxon>Papilionoidea</taxon>
        <taxon>Nymphalidae</taxon>
        <taxon>Satyrinae</taxon>
        <taxon>Satyrini</taxon>
        <taxon>Parargina</taxon>
        <taxon>Pararge</taxon>
    </lineage>
</organism>
<keyword evidence="3" id="KW-1185">Reference proteome</keyword>
<dbReference type="EMBL" id="CAKXAJ010015560">
    <property type="protein sequence ID" value="CAH2216460.1"/>
    <property type="molecule type" value="Genomic_DNA"/>
</dbReference>
<protein>
    <submittedName>
        <fullName evidence="2">Jg19150 protein</fullName>
    </submittedName>
</protein>
<dbReference type="Proteomes" id="UP000838756">
    <property type="component" value="Unassembled WGS sequence"/>
</dbReference>
<evidence type="ECO:0000313" key="2">
    <source>
        <dbReference type="EMBL" id="CAH2216460.1"/>
    </source>
</evidence>